<dbReference type="Proteomes" id="UP000245474">
    <property type="component" value="Unassembled WGS sequence"/>
</dbReference>
<name>A0A2U2N046_9GAMM</name>
<comment type="caution">
    <text evidence="2">The sequence shown here is derived from an EMBL/GenBank/DDBJ whole genome shotgun (WGS) entry which is preliminary data.</text>
</comment>
<feature type="region of interest" description="Disordered" evidence="1">
    <location>
        <begin position="1"/>
        <end position="24"/>
    </location>
</feature>
<protein>
    <recommendedName>
        <fullName evidence="4">Porin</fullName>
    </recommendedName>
</protein>
<sequence length="231" mass="24805">MVRRHGSDAAGGGPARRSRARERTRIMRCCATTDTGRRPCMRLRQLALIPLALGVTAGPAAATSIDFNLSGDAAKLSFIQPLAPEGLEVGGGWLHHEDDGDILEAELHLVDDANPTRGALELGVGGKVVAVNDDERDADGGALAIGGKFLYTWPTFNRFGIGGHAYFAPGATSASDIDGYQELALRAEYRVLRTASAYIGYRDVELDYDGRRFGDDRSFDDGLYAGVRISF</sequence>
<proteinExistence type="predicted"/>
<evidence type="ECO:0000256" key="1">
    <source>
        <dbReference type="SAM" id="MobiDB-lite"/>
    </source>
</evidence>
<reference evidence="2 3" key="1">
    <citation type="submission" date="2018-05" db="EMBL/GenBank/DDBJ databases">
        <title>Spiribacter halobius sp. nov., a moderately halophilic bacterium isolated from marine solar saltern.</title>
        <authorList>
            <person name="Zheng W.-S."/>
            <person name="Lu D.-C."/>
            <person name="Du Z.-J."/>
        </authorList>
    </citation>
    <scope>NUCLEOTIDE SEQUENCE [LARGE SCALE GENOMIC DNA]</scope>
    <source>
        <strain evidence="2 3">E85</strain>
    </source>
</reference>
<keyword evidence="3" id="KW-1185">Reference proteome</keyword>
<dbReference type="InterPro" id="IPR009998">
    <property type="entry name" value="YfaZ"/>
</dbReference>
<evidence type="ECO:0000313" key="2">
    <source>
        <dbReference type="EMBL" id="PWG62500.1"/>
    </source>
</evidence>
<evidence type="ECO:0008006" key="4">
    <source>
        <dbReference type="Google" id="ProtNLM"/>
    </source>
</evidence>
<organism evidence="2 3">
    <name type="scientific">Sediminicurvatus halobius</name>
    <dbReference type="NCBI Taxonomy" id="2182432"/>
    <lineage>
        <taxon>Bacteria</taxon>
        <taxon>Pseudomonadati</taxon>
        <taxon>Pseudomonadota</taxon>
        <taxon>Gammaproteobacteria</taxon>
        <taxon>Chromatiales</taxon>
        <taxon>Ectothiorhodospiraceae</taxon>
        <taxon>Sediminicurvatus</taxon>
    </lineage>
</organism>
<gene>
    <name evidence="2" type="ORF">DEM34_12010</name>
</gene>
<dbReference type="AlphaFoldDB" id="A0A2U2N046"/>
<dbReference type="EMBL" id="QFFI01000018">
    <property type="protein sequence ID" value="PWG62500.1"/>
    <property type="molecule type" value="Genomic_DNA"/>
</dbReference>
<evidence type="ECO:0000313" key="3">
    <source>
        <dbReference type="Proteomes" id="UP000245474"/>
    </source>
</evidence>
<accession>A0A2U2N046</accession>
<dbReference type="Pfam" id="PF07437">
    <property type="entry name" value="YfaZ"/>
    <property type="match status" value="1"/>
</dbReference>